<accession>M5DTT7</accession>
<protein>
    <submittedName>
        <fullName evidence="1">Uncharacterized protein</fullName>
    </submittedName>
</protein>
<dbReference type="AlphaFoldDB" id="M5DTT7"/>
<proteinExistence type="predicted"/>
<sequence>MLKPQDTLIALKLWADYQQQLVMPLREAASLVGISVSEFSKGLQRLEVAKLVVVRDGRRFVERGALLEWLCYGVRYAYPVEQIGFGRGVPTAWNCPHVKSDILPPTPATVWQQPKGTIEGVMIAPIHDSAPLAASNNALMYQALALIDAVRLGKPRELAIARELLTKLIKGTL</sequence>
<dbReference type="RefSeq" id="WP_015487346.1">
    <property type="nucleotide sequence ID" value="NC_020888.1"/>
</dbReference>
<dbReference type="EMBL" id="HF680312">
    <property type="protein sequence ID" value="CCU72628.1"/>
    <property type="molecule type" value="Genomic_DNA"/>
</dbReference>
<dbReference type="GeneID" id="79177035"/>
<dbReference type="KEGG" id="tol:TOL_2224"/>
<reference evidence="1 2" key="1">
    <citation type="journal article" date="2013" name="Genome Announc.">
        <title>Genome Sequence of Thalassolituus oleivorans MIL-1 (DSM 14913T).</title>
        <authorList>
            <person name="Golyshin P.N."/>
            <person name="Werner J."/>
            <person name="Chernikova T.N."/>
            <person name="Tran H."/>
            <person name="Ferrer M."/>
            <person name="Yakimov M.M."/>
            <person name="Teeling H."/>
            <person name="Golyshina O.V."/>
        </authorList>
    </citation>
    <scope>NUCLEOTIDE SEQUENCE [LARGE SCALE GENOMIC DNA]</scope>
    <source>
        <strain evidence="1 2">MIL-1</strain>
    </source>
</reference>
<keyword evidence="2" id="KW-1185">Reference proteome</keyword>
<evidence type="ECO:0000313" key="1">
    <source>
        <dbReference type="EMBL" id="CCU72628.1"/>
    </source>
</evidence>
<name>M5DTT7_9GAMM</name>
<dbReference type="HOGENOM" id="CLU_099442_0_0_6"/>
<dbReference type="eggNOG" id="ENOG502ZI89">
    <property type="taxonomic scope" value="Bacteria"/>
</dbReference>
<organism evidence="1 2">
    <name type="scientific">Thalassolituus oleivorans MIL-1</name>
    <dbReference type="NCBI Taxonomy" id="1298593"/>
    <lineage>
        <taxon>Bacteria</taxon>
        <taxon>Pseudomonadati</taxon>
        <taxon>Pseudomonadota</taxon>
        <taxon>Gammaproteobacteria</taxon>
        <taxon>Oceanospirillales</taxon>
        <taxon>Oceanospirillaceae</taxon>
        <taxon>Thalassolituus</taxon>
    </lineage>
</organism>
<dbReference type="Proteomes" id="UP000011866">
    <property type="component" value="Chromosome"/>
</dbReference>
<evidence type="ECO:0000313" key="2">
    <source>
        <dbReference type="Proteomes" id="UP000011866"/>
    </source>
</evidence>
<gene>
    <name evidence="1" type="ORF">TOL_2224</name>
</gene>